<name>A0ABW2KM57_9ACTN</name>
<dbReference type="EMBL" id="JBHTBH010000011">
    <property type="protein sequence ID" value="MFC7330336.1"/>
    <property type="molecule type" value="Genomic_DNA"/>
</dbReference>
<feature type="domain" description="N-acetyltransferase" evidence="4">
    <location>
        <begin position="5"/>
        <end position="183"/>
    </location>
</feature>
<evidence type="ECO:0000256" key="3">
    <source>
        <dbReference type="SAM" id="MobiDB-lite"/>
    </source>
</evidence>
<dbReference type="RefSeq" id="WP_379872978.1">
    <property type="nucleotide sequence ID" value="NZ_JBHTBH010000011.1"/>
</dbReference>
<evidence type="ECO:0000256" key="2">
    <source>
        <dbReference type="ARBA" id="ARBA00023315"/>
    </source>
</evidence>
<evidence type="ECO:0000313" key="6">
    <source>
        <dbReference type="Proteomes" id="UP001596540"/>
    </source>
</evidence>
<organism evidence="5 6">
    <name type="scientific">Marinactinospora rubrisoli</name>
    <dbReference type="NCBI Taxonomy" id="2715399"/>
    <lineage>
        <taxon>Bacteria</taxon>
        <taxon>Bacillati</taxon>
        <taxon>Actinomycetota</taxon>
        <taxon>Actinomycetes</taxon>
        <taxon>Streptosporangiales</taxon>
        <taxon>Nocardiopsidaceae</taxon>
        <taxon>Marinactinospora</taxon>
    </lineage>
</organism>
<dbReference type="Pfam" id="PF13508">
    <property type="entry name" value="Acetyltransf_7"/>
    <property type="match status" value="1"/>
</dbReference>
<accession>A0ABW2KM57</accession>
<reference evidence="6" key="1">
    <citation type="journal article" date="2019" name="Int. J. Syst. Evol. Microbiol.">
        <title>The Global Catalogue of Microorganisms (GCM) 10K type strain sequencing project: providing services to taxonomists for standard genome sequencing and annotation.</title>
        <authorList>
            <consortium name="The Broad Institute Genomics Platform"/>
            <consortium name="The Broad Institute Genome Sequencing Center for Infectious Disease"/>
            <person name="Wu L."/>
            <person name="Ma J."/>
        </authorList>
    </citation>
    <scope>NUCLEOTIDE SEQUENCE [LARGE SCALE GENOMIC DNA]</scope>
    <source>
        <strain evidence="6">CGMCC 4.7382</strain>
    </source>
</reference>
<keyword evidence="2" id="KW-0012">Acyltransferase</keyword>
<keyword evidence="1" id="KW-0808">Transferase</keyword>
<comment type="caution">
    <text evidence="5">The sequence shown here is derived from an EMBL/GenBank/DDBJ whole genome shotgun (WGS) entry which is preliminary data.</text>
</comment>
<evidence type="ECO:0000259" key="4">
    <source>
        <dbReference type="PROSITE" id="PS51186"/>
    </source>
</evidence>
<dbReference type="Gene3D" id="3.40.630.30">
    <property type="match status" value="1"/>
</dbReference>
<evidence type="ECO:0000313" key="5">
    <source>
        <dbReference type="EMBL" id="MFC7330336.1"/>
    </source>
</evidence>
<dbReference type="InterPro" id="IPR000182">
    <property type="entry name" value="GNAT_dom"/>
</dbReference>
<dbReference type="InterPro" id="IPR016181">
    <property type="entry name" value="Acyl_CoA_acyltransferase"/>
</dbReference>
<feature type="compositionally biased region" description="Low complexity" evidence="3">
    <location>
        <begin position="189"/>
        <end position="203"/>
    </location>
</feature>
<dbReference type="CDD" id="cd04301">
    <property type="entry name" value="NAT_SF"/>
    <property type="match status" value="1"/>
</dbReference>
<feature type="region of interest" description="Disordered" evidence="3">
    <location>
        <begin position="182"/>
        <end position="203"/>
    </location>
</feature>
<sequence length="203" mass="22660">MQTEIDLWELAAPAFVRALPALLEVYRAAMDPPRDQLTGRRAIMERHAGHPRFRSFTAVRTSDGNAVGFGYGFHGRHGQWWHDVISDELRRRDPEAERRWFGDAFEIAELHVLPEWQGRGIGRRILEALTADRPEPTAVLSTHSGPTRAQALYRSCGFTEVLTDFRFPGSPDQPFTIMAAPLPLPAAPHPRSAGRSPGSRSTG</sequence>
<dbReference type="PROSITE" id="PS51186">
    <property type="entry name" value="GNAT"/>
    <property type="match status" value="1"/>
</dbReference>
<dbReference type="PANTHER" id="PTHR43877">
    <property type="entry name" value="AMINOALKYLPHOSPHONATE N-ACETYLTRANSFERASE-RELATED-RELATED"/>
    <property type="match status" value="1"/>
</dbReference>
<evidence type="ECO:0000256" key="1">
    <source>
        <dbReference type="ARBA" id="ARBA00022679"/>
    </source>
</evidence>
<protein>
    <submittedName>
        <fullName evidence="5">GNAT family N-acetyltransferase</fullName>
    </submittedName>
</protein>
<keyword evidence="6" id="KW-1185">Reference proteome</keyword>
<dbReference type="InterPro" id="IPR050832">
    <property type="entry name" value="Bact_Acetyltransf"/>
</dbReference>
<dbReference type="Proteomes" id="UP001596540">
    <property type="component" value="Unassembled WGS sequence"/>
</dbReference>
<gene>
    <name evidence="5" type="ORF">ACFQRF_21650</name>
</gene>
<proteinExistence type="predicted"/>
<dbReference type="SUPFAM" id="SSF55729">
    <property type="entry name" value="Acyl-CoA N-acyltransferases (Nat)"/>
    <property type="match status" value="1"/>
</dbReference>